<dbReference type="InterPro" id="IPR033413">
    <property type="entry name" value="DUF5117"/>
</dbReference>
<dbReference type="RefSeq" id="WP_129654372.1">
    <property type="nucleotide sequence ID" value="NZ_ML142910.1"/>
</dbReference>
<dbReference type="GO" id="GO:0008237">
    <property type="term" value="F:metallopeptidase activity"/>
    <property type="evidence" value="ECO:0007669"/>
    <property type="project" value="InterPro"/>
</dbReference>
<dbReference type="InterPro" id="IPR032534">
    <property type="entry name" value="EcxA_zinc-bd"/>
</dbReference>
<reference evidence="4 5" key="1">
    <citation type="submission" date="2014-04" db="EMBL/GenBank/DDBJ databases">
        <title>Whole genome of Muricauda olearia.</title>
        <authorList>
            <person name="Zhang X.-H."/>
            <person name="Tang K."/>
        </authorList>
    </citation>
    <scope>NUCLEOTIDE SEQUENCE [LARGE SCALE GENOMIC DNA]</scope>
    <source>
        <strain evidence="4 5">Th120</strain>
    </source>
</reference>
<accession>A0A444VKM4</accession>
<sequence length="800" mass="89923">MKKSITLAIILYSFCTVLQAQTFNKAKDFQKFSGYFNFYYDDESDKIYLQVDELDKEFLYVYALSSGIGSNDIGLDRGQLGNEQVVFFKKAGNKLLLVQPNLEYRAITQNNLERKSVEQAFAKSVLHGFKIEEESRGSYLIDFTDFLMRDAHGVANRLKSTKQGSYSLDKSKSALDFERTKAFPKNVEFDAILTFEGTPTGNWIQSVTPNPSLVTVAQHHSLIELPDDKYQKREFDPRSGSYPFSYYDYATPVQESILKRFVTRHRLEKKNPSAPVSEAVEPIIYYLDNGTPEPVRSALLEGGRWWNQAFEAIGYKDAFQLKVLPDDADPLDVRYNVIQWVHRSTRGWSYGSSVTDPRTGEIIKGHVSLGSLRIRQDFLIAQALMNQPFAERDDNYQPMLNMALARIRQLSAHEIGHTLGFAHNFAASTNDRASVMDYPHPQFELKGSTIDFSNAYDTGIGEWDKVTVAYSYSDFPKGTNEKTALNAILKKAQDEGLRYISDQDARPTGGAHALAHLWDNGKGASQELENVLQVRKTAINNFSMDNIRTGEPNSVLEDVFAPLYFFHRYQTEAVSKLVGGLDYNYATKGDGQRTVHMVNEALQEQALESILETLDAKVIAIPQDKLDLFPPRAIGYSRTRESFNGRTGVSFDALSAAETAADMTLGLLLHPERASRLIQQKSLDKNQLGLSEVLEETIKSTIGASNRDAYLDEVQQTINFRILYHIMNLAAHDAVHPQVNALAHESLKNIKASLLGGEKTAIAIEMVRRIDAFLDKPENFKLIPTPKIPDGSPIGMDCMN</sequence>
<name>A0A444VKM4_9FLAO</name>
<dbReference type="PANTHER" id="PTHR38478:SF1">
    <property type="entry name" value="ZINC DEPENDENT METALLOPROTEASE DOMAIN LIPOPROTEIN"/>
    <property type="match status" value="1"/>
</dbReference>
<comment type="caution">
    <text evidence="4">The sequence shown here is derived from an EMBL/GenBank/DDBJ whole genome shotgun (WGS) entry which is preliminary data.</text>
</comment>
<dbReference type="PANTHER" id="PTHR38478">
    <property type="entry name" value="PEPTIDASE M1A AND M12B"/>
    <property type="match status" value="1"/>
</dbReference>
<dbReference type="AlphaFoldDB" id="A0A444VKM4"/>
<dbReference type="CDD" id="cd04276">
    <property type="entry name" value="ZnMc_MMP_like_2"/>
    <property type="match status" value="1"/>
</dbReference>
<protein>
    <submittedName>
        <fullName evidence="4">Peptidase</fullName>
    </submittedName>
</protein>
<proteinExistence type="predicted"/>
<dbReference type="Gene3D" id="3.40.390.10">
    <property type="entry name" value="Collagenase (Catalytic Domain)"/>
    <property type="match status" value="1"/>
</dbReference>
<feature type="chain" id="PRO_5018967619" evidence="1">
    <location>
        <begin position="21"/>
        <end position="800"/>
    </location>
</feature>
<organism evidence="4 5">
    <name type="scientific">Flagellimonas olearia</name>
    <dbReference type="NCBI Taxonomy" id="552546"/>
    <lineage>
        <taxon>Bacteria</taxon>
        <taxon>Pseudomonadati</taxon>
        <taxon>Bacteroidota</taxon>
        <taxon>Flavobacteriia</taxon>
        <taxon>Flavobacteriales</taxon>
        <taxon>Flavobacteriaceae</taxon>
        <taxon>Flagellimonas</taxon>
    </lineage>
</organism>
<keyword evidence="1" id="KW-0732">Signal</keyword>
<evidence type="ECO:0000256" key="1">
    <source>
        <dbReference type="SAM" id="SignalP"/>
    </source>
</evidence>
<evidence type="ECO:0000259" key="2">
    <source>
        <dbReference type="Pfam" id="PF16313"/>
    </source>
</evidence>
<dbReference type="Proteomes" id="UP000290261">
    <property type="component" value="Unassembled WGS sequence"/>
</dbReference>
<dbReference type="InterPro" id="IPR024079">
    <property type="entry name" value="MetalloPept_cat_dom_sf"/>
</dbReference>
<feature type="domain" description="EcxA zinc-binding" evidence="2">
    <location>
        <begin position="399"/>
        <end position="701"/>
    </location>
</feature>
<dbReference type="SUPFAM" id="SSF55486">
    <property type="entry name" value="Metalloproteases ('zincins'), catalytic domain"/>
    <property type="match status" value="1"/>
</dbReference>
<dbReference type="EMBL" id="JJMP01000006">
    <property type="protein sequence ID" value="RYC51325.1"/>
    <property type="molecule type" value="Genomic_DNA"/>
</dbReference>
<evidence type="ECO:0000313" key="4">
    <source>
        <dbReference type="EMBL" id="RYC51325.1"/>
    </source>
</evidence>
<dbReference type="InterPro" id="IPR034032">
    <property type="entry name" value="Zn_MMP-like_bac"/>
</dbReference>
<feature type="signal peptide" evidence="1">
    <location>
        <begin position="1"/>
        <end position="20"/>
    </location>
</feature>
<keyword evidence="5" id="KW-1185">Reference proteome</keyword>
<dbReference type="Pfam" id="PF17148">
    <property type="entry name" value="DUF5117"/>
    <property type="match status" value="1"/>
</dbReference>
<feature type="domain" description="DUF5117" evidence="3">
    <location>
        <begin position="78"/>
        <end position="270"/>
    </location>
</feature>
<evidence type="ECO:0000259" key="3">
    <source>
        <dbReference type="Pfam" id="PF17148"/>
    </source>
</evidence>
<gene>
    <name evidence="4" type="ORF">DN53_14060</name>
</gene>
<evidence type="ECO:0000313" key="5">
    <source>
        <dbReference type="Proteomes" id="UP000290261"/>
    </source>
</evidence>
<dbReference type="Pfam" id="PF16313">
    <property type="entry name" value="DUF4953"/>
    <property type="match status" value="1"/>
</dbReference>